<feature type="region of interest" description="Disordered" evidence="2">
    <location>
        <begin position="33"/>
        <end position="53"/>
    </location>
</feature>
<name>A0A9N8HS89_9STRA</name>
<reference evidence="5" key="1">
    <citation type="submission" date="2020-06" db="EMBL/GenBank/DDBJ databases">
        <authorList>
            <consortium name="Plant Systems Biology data submission"/>
        </authorList>
    </citation>
    <scope>NUCLEOTIDE SEQUENCE</scope>
    <source>
        <strain evidence="5">D6</strain>
    </source>
</reference>
<dbReference type="AlphaFoldDB" id="A0A9N8HS89"/>
<evidence type="ECO:0000256" key="3">
    <source>
        <dbReference type="SAM" id="Phobius"/>
    </source>
</evidence>
<keyword evidence="3" id="KW-0812">Transmembrane</keyword>
<dbReference type="OrthoDB" id="49304at2759"/>
<dbReference type="InterPro" id="IPR013517">
    <property type="entry name" value="FG-GAP"/>
</dbReference>
<gene>
    <name evidence="5" type="ORF">SEMRO_1491_G277150.1</name>
</gene>
<dbReference type="InterPro" id="IPR028994">
    <property type="entry name" value="Integrin_alpha_N"/>
</dbReference>
<accession>A0A9N8HS89</accession>
<evidence type="ECO:0000256" key="2">
    <source>
        <dbReference type="SAM" id="MobiDB-lite"/>
    </source>
</evidence>
<feature type="chain" id="PRO_5040369660" evidence="4">
    <location>
        <begin position="28"/>
        <end position="814"/>
    </location>
</feature>
<dbReference type="SUPFAM" id="SSF69322">
    <property type="entry name" value="Tricorn protease domain 2"/>
    <property type="match status" value="1"/>
</dbReference>
<dbReference type="PANTHER" id="PTHR36220">
    <property type="entry name" value="UNNAMED PRODUCT"/>
    <property type="match status" value="1"/>
</dbReference>
<keyword evidence="3" id="KW-1133">Transmembrane helix</keyword>
<dbReference type="Pfam" id="PF14312">
    <property type="entry name" value="FG-GAP_2"/>
    <property type="match status" value="1"/>
</dbReference>
<dbReference type="EMBL" id="CAICTM010001489">
    <property type="protein sequence ID" value="CAB9524081.1"/>
    <property type="molecule type" value="Genomic_DNA"/>
</dbReference>
<protein>
    <submittedName>
        <fullName evidence="5">Inherit from COG: Hemolysin-type calcium-binding</fullName>
    </submittedName>
</protein>
<keyword evidence="3" id="KW-0472">Membrane</keyword>
<feature type="signal peptide" evidence="4">
    <location>
        <begin position="1"/>
        <end position="27"/>
    </location>
</feature>
<evidence type="ECO:0000256" key="4">
    <source>
        <dbReference type="SAM" id="SignalP"/>
    </source>
</evidence>
<dbReference type="Proteomes" id="UP001153069">
    <property type="component" value="Unassembled WGS sequence"/>
</dbReference>
<dbReference type="Gene3D" id="2.130.10.130">
    <property type="entry name" value="Integrin alpha, N-terminal"/>
    <property type="match status" value="1"/>
</dbReference>
<organism evidence="5 6">
    <name type="scientific">Seminavis robusta</name>
    <dbReference type="NCBI Taxonomy" id="568900"/>
    <lineage>
        <taxon>Eukaryota</taxon>
        <taxon>Sar</taxon>
        <taxon>Stramenopiles</taxon>
        <taxon>Ochrophyta</taxon>
        <taxon>Bacillariophyta</taxon>
        <taxon>Bacillariophyceae</taxon>
        <taxon>Bacillariophycidae</taxon>
        <taxon>Naviculales</taxon>
        <taxon>Naviculaceae</taxon>
        <taxon>Seminavis</taxon>
    </lineage>
</organism>
<comment type="caution">
    <text evidence="5">The sequence shown here is derived from an EMBL/GenBank/DDBJ whole genome shotgun (WGS) entry which is preliminary data.</text>
</comment>
<evidence type="ECO:0000313" key="6">
    <source>
        <dbReference type="Proteomes" id="UP001153069"/>
    </source>
</evidence>
<sequence>MQPFPTTGTTSTLLLSALLYLLGTATATTNAEAAGTGGQVSPFSTSHSRQSQLPVPLRMRKLQSETGWVQVGQQIEGAAAGDQSGYRVAINDDGTRIAIASPEYDGTNGAVTGLVRVYQYSVGTQQQWTPVGNALEGLEGEGIGEGMSLSGDGNTVAVGTFDLFPYDGSVLIFRFIGDQWVLLIELFGSSERDRFGGAISLNFDGTRIAIGAATHDGVVGDRRGQTQVWQQVGDAFTWEKETQIEGVLNGDRSGHAVALSGAGETVAIGEITADPNGLSSSGTVVIFRRIDSLSGWNQLGAEIAGVNAGDQNGYSVAISYDGNTVAAGAPYHSSQASQAGMVRVFAYDATANSNNGGWVQKGNTLYPTTAVASAKFGMSVSLSSDGLVLAVGEPNETGIGKTTIYQYNADFATWDLDTTLSKGSAADSFGGAVALSGDATHVIVGSHLADRTGAIDSGVTRVYQFTSSDWLLSVTSFQTDFGGGTDPEFALTFLGSAPTAVAGRTYRVNMFVPPCALEGTATDNAVSPVTSTGTIPNADTFNLVTQLRVDTGLLSTTGSDYYVDKGVGKGQLSFCLKMEVLEGTTVKVDRIADIVVQLDMGQGFLVENFVSRSGGSGKTDIREDVQFNYAFNTYFCDEFGSNIEGGTTTAVAPGGEVSVCLEAVTGQGVKVVDLKDVSFGNTQAPLLGVELINSAGTPILGTTTKECDATTGKCRVAALTIPRLYEYVDSSGTVQNVAAGVSMEGTVLFDFTSVRDRHLQGTSDPQTVEARFRVRLDLASPPDRSNRESSSSKRSFAVGFAGLLSVAFVSIFFV</sequence>
<evidence type="ECO:0000256" key="1">
    <source>
        <dbReference type="ARBA" id="ARBA00022729"/>
    </source>
</evidence>
<keyword evidence="1 4" id="KW-0732">Signal</keyword>
<evidence type="ECO:0000313" key="5">
    <source>
        <dbReference type="EMBL" id="CAB9524081.1"/>
    </source>
</evidence>
<dbReference type="PANTHER" id="PTHR36220:SF1">
    <property type="entry name" value="GAMMA TUBULIN COMPLEX COMPONENT C-TERMINAL DOMAIN-CONTAINING PROTEIN"/>
    <property type="match status" value="1"/>
</dbReference>
<proteinExistence type="predicted"/>
<feature type="compositionally biased region" description="Polar residues" evidence="2">
    <location>
        <begin position="39"/>
        <end position="53"/>
    </location>
</feature>
<keyword evidence="6" id="KW-1185">Reference proteome</keyword>
<feature type="transmembrane region" description="Helical" evidence="3">
    <location>
        <begin position="795"/>
        <end position="813"/>
    </location>
</feature>